<reference evidence="2 3" key="1">
    <citation type="submission" date="2016-04" db="EMBL/GenBank/DDBJ databases">
        <authorList>
            <person name="Evans L.H."/>
            <person name="Alamgir A."/>
            <person name="Owens N."/>
            <person name="Weber N.D."/>
            <person name="Virtaneva K."/>
            <person name="Barbian K."/>
            <person name="Babar A."/>
            <person name="Rosenke K."/>
        </authorList>
    </citation>
    <scope>NUCLEOTIDE SEQUENCE [LARGE SCALE GENOMIC DNA]</scope>
    <source>
        <strain evidence="2">NIES-2108</strain>
    </source>
</reference>
<evidence type="ECO:0008006" key="4">
    <source>
        <dbReference type="Google" id="ProtNLM"/>
    </source>
</evidence>
<dbReference type="PANTHER" id="PTHR34235:SF3">
    <property type="entry name" value="SLR1203 PROTEIN"/>
    <property type="match status" value="1"/>
</dbReference>
<organism evidence="2 3">
    <name type="scientific">Nostoc punctiforme NIES-2108</name>
    <dbReference type="NCBI Taxonomy" id="1356359"/>
    <lineage>
        <taxon>Bacteria</taxon>
        <taxon>Bacillati</taxon>
        <taxon>Cyanobacteriota</taxon>
        <taxon>Cyanophyceae</taxon>
        <taxon>Nostocales</taxon>
        <taxon>Nostocaceae</taxon>
        <taxon>Nostoc</taxon>
    </lineage>
</organism>
<accession>A0A367RP37</accession>
<dbReference type="InterPro" id="IPR002636">
    <property type="entry name" value="DUF29"/>
</dbReference>
<evidence type="ECO:0000256" key="1">
    <source>
        <dbReference type="SAM" id="MobiDB-lite"/>
    </source>
</evidence>
<sequence length="156" mass="18084">MTAQLPQSQTTSGSDLYEQDFYLWIQTTAELLKQGRLTELDLENLIDEIETMGRSEKKALRSNLEVVLMHLLKYKYQAEKRSGSWRATIREHRKRLREALEESPSLKPYFSEVFGLCYNDARLLAADETELHLAAFPEQSPFTPEQTLDPDFLPES</sequence>
<dbReference type="Pfam" id="PF01724">
    <property type="entry name" value="DUF29"/>
    <property type="match status" value="1"/>
</dbReference>
<name>A0A367RP37_NOSPU</name>
<proteinExistence type="predicted"/>
<evidence type="ECO:0000313" key="3">
    <source>
        <dbReference type="Proteomes" id="UP000252085"/>
    </source>
</evidence>
<feature type="region of interest" description="Disordered" evidence="1">
    <location>
        <begin position="137"/>
        <end position="156"/>
    </location>
</feature>
<comment type="caution">
    <text evidence="2">The sequence shown here is derived from an EMBL/GenBank/DDBJ whole genome shotgun (WGS) entry which is preliminary data.</text>
</comment>
<dbReference type="EMBL" id="LXQE01000136">
    <property type="protein sequence ID" value="RCJ37789.1"/>
    <property type="molecule type" value="Genomic_DNA"/>
</dbReference>
<dbReference type="Proteomes" id="UP000252085">
    <property type="component" value="Unassembled WGS sequence"/>
</dbReference>
<evidence type="ECO:0000313" key="2">
    <source>
        <dbReference type="EMBL" id="RCJ37789.1"/>
    </source>
</evidence>
<dbReference type="PANTHER" id="PTHR34235">
    <property type="entry name" value="SLR1203 PROTEIN-RELATED"/>
    <property type="match status" value="1"/>
</dbReference>
<protein>
    <recommendedName>
        <fullName evidence="4">DUF29 domain-containing protein</fullName>
    </recommendedName>
</protein>
<dbReference type="AlphaFoldDB" id="A0A367RP37"/>
<dbReference type="Gene3D" id="1.20.1220.20">
    <property type="entry name" value="Uncharcterised protein PF01724"/>
    <property type="match status" value="1"/>
</dbReference>
<gene>
    <name evidence="2" type="ORF">A6769_12945</name>
</gene>